<name>A0ABS7EFV8_9GAMM</name>
<reference evidence="3" key="1">
    <citation type="submission" date="2021-07" db="EMBL/GenBank/DDBJ databases">
        <title>Neiella marina sp. nov., isolated from the intestinal content of sea cucumber Apostichopus japonicus.</title>
        <authorList>
            <person name="Bai X."/>
        </authorList>
    </citation>
    <scope>NUCLEOTIDE SEQUENCE</scope>
    <source>
        <strain evidence="3">126</strain>
    </source>
</reference>
<evidence type="ECO:0000313" key="3">
    <source>
        <dbReference type="EMBL" id="MBW8190676.1"/>
    </source>
</evidence>
<evidence type="ECO:0000259" key="2">
    <source>
        <dbReference type="Pfam" id="PF00561"/>
    </source>
</evidence>
<comment type="caution">
    <text evidence="3">The sequence shown here is derived from an EMBL/GenBank/DDBJ whole genome shotgun (WGS) entry which is preliminary data.</text>
</comment>
<dbReference type="PANTHER" id="PTHR46118">
    <property type="entry name" value="PROTEIN ABHD11"/>
    <property type="match status" value="1"/>
</dbReference>
<dbReference type="PRINTS" id="PR00412">
    <property type="entry name" value="EPOXHYDRLASE"/>
</dbReference>
<dbReference type="InterPro" id="IPR029058">
    <property type="entry name" value="AB_hydrolase_fold"/>
</dbReference>
<dbReference type="RefSeq" id="WP_220103359.1">
    <property type="nucleotide sequence ID" value="NZ_JAHZSS010000005.1"/>
</dbReference>
<dbReference type="GO" id="GO:0016787">
    <property type="term" value="F:hydrolase activity"/>
    <property type="evidence" value="ECO:0007669"/>
    <property type="project" value="UniProtKB-KW"/>
</dbReference>
<gene>
    <name evidence="3" type="ORF">K0504_06475</name>
</gene>
<accession>A0ABS7EFV8</accession>
<organism evidence="3 4">
    <name type="scientific">Neiella holothuriorum</name>
    <dbReference type="NCBI Taxonomy" id="2870530"/>
    <lineage>
        <taxon>Bacteria</taxon>
        <taxon>Pseudomonadati</taxon>
        <taxon>Pseudomonadota</taxon>
        <taxon>Gammaproteobacteria</taxon>
        <taxon>Alteromonadales</taxon>
        <taxon>Echinimonadaceae</taxon>
        <taxon>Neiella</taxon>
    </lineage>
</organism>
<evidence type="ECO:0000313" key="4">
    <source>
        <dbReference type="Proteomes" id="UP001166251"/>
    </source>
</evidence>
<dbReference type="PRINTS" id="PR00111">
    <property type="entry name" value="ABHYDROLASE"/>
</dbReference>
<keyword evidence="1 3" id="KW-0378">Hydrolase</keyword>
<proteinExistence type="predicted"/>
<sequence length="254" mass="27904">MLNFKDVGHGDPVLLIHGLFGDLNNLGSLARALVEQGFRVIQIDTRNHGASPTLDGMDYLSQAADVKALLAQLKLASVKVVGHSMGGKIAMQLALQQPELIQCLVVADIAPVPYQSHHVQVIKGLRALQQTNTANRKEADALLAQFVDEVGVRQFLLKNLTWSDAKCQWRLRIEQVLAGYDDVIDWPKTDVSFDGPTLFVKGSESEYILESHRSAIGQHFPAAKARIIQGTGHWLHAQKPADFNRIVSAFLASN</sequence>
<dbReference type="Pfam" id="PF00561">
    <property type="entry name" value="Abhydrolase_1"/>
    <property type="match status" value="1"/>
</dbReference>
<dbReference type="PANTHER" id="PTHR46118:SF4">
    <property type="entry name" value="PROTEIN ABHD11"/>
    <property type="match status" value="1"/>
</dbReference>
<dbReference type="SUPFAM" id="SSF53474">
    <property type="entry name" value="alpha/beta-Hydrolases"/>
    <property type="match status" value="1"/>
</dbReference>
<keyword evidence="4" id="KW-1185">Reference proteome</keyword>
<feature type="domain" description="AB hydrolase-1" evidence="2">
    <location>
        <begin position="12"/>
        <end position="240"/>
    </location>
</feature>
<dbReference type="InterPro" id="IPR000639">
    <property type="entry name" value="Epox_hydrolase-like"/>
</dbReference>
<dbReference type="Gene3D" id="3.40.50.1820">
    <property type="entry name" value="alpha/beta hydrolase"/>
    <property type="match status" value="1"/>
</dbReference>
<dbReference type="InterPro" id="IPR000073">
    <property type="entry name" value="AB_hydrolase_1"/>
</dbReference>
<protein>
    <submittedName>
        <fullName evidence="3">Alpha/beta fold hydrolase</fullName>
    </submittedName>
</protein>
<dbReference type="Proteomes" id="UP001166251">
    <property type="component" value="Unassembled WGS sequence"/>
</dbReference>
<evidence type="ECO:0000256" key="1">
    <source>
        <dbReference type="ARBA" id="ARBA00022801"/>
    </source>
</evidence>
<dbReference type="EMBL" id="JAHZSS010000005">
    <property type="protein sequence ID" value="MBW8190676.1"/>
    <property type="molecule type" value="Genomic_DNA"/>
</dbReference>